<organism evidence="1 2">
    <name type="scientific">Candidatus Magasanikbacteria bacterium CG10_big_fil_rev_8_21_14_0_10_36_32</name>
    <dbReference type="NCBI Taxonomy" id="1974646"/>
    <lineage>
        <taxon>Bacteria</taxon>
        <taxon>Candidatus Magasanikiibacteriota</taxon>
    </lineage>
</organism>
<dbReference type="CDD" id="cd00865">
    <property type="entry name" value="PEBP_bact_arch"/>
    <property type="match status" value="1"/>
</dbReference>
<evidence type="ECO:0000313" key="2">
    <source>
        <dbReference type="Proteomes" id="UP000231426"/>
    </source>
</evidence>
<accession>A0A2M6W7E0</accession>
<dbReference type="EMBL" id="PFBV01000003">
    <property type="protein sequence ID" value="PIT88696.1"/>
    <property type="molecule type" value="Genomic_DNA"/>
</dbReference>
<dbReference type="PANTHER" id="PTHR30289">
    <property type="entry name" value="UNCHARACTERIZED PROTEIN YBCL-RELATED"/>
    <property type="match status" value="1"/>
</dbReference>
<dbReference type="InterPro" id="IPR005247">
    <property type="entry name" value="YbhB_YbcL/LppC-like"/>
</dbReference>
<dbReference type="Proteomes" id="UP000231426">
    <property type="component" value="Unassembled WGS sequence"/>
</dbReference>
<gene>
    <name evidence="1" type="ORF">COU29_01735</name>
</gene>
<dbReference type="AlphaFoldDB" id="A0A2M6W7E0"/>
<dbReference type="PANTHER" id="PTHR30289:SF1">
    <property type="entry name" value="PEBP (PHOSPHATIDYLETHANOLAMINE-BINDING PROTEIN) FAMILY PROTEIN"/>
    <property type="match status" value="1"/>
</dbReference>
<protein>
    <submittedName>
        <fullName evidence="1">YbhB/YbcL family Raf kinase inhibitor-like protein</fullName>
    </submittedName>
</protein>
<sequence>MNNMILNSIAFKRNGYLPAKYSCDGLNVNPPLKITEIPTNASSLVLIFNDPDTDTGQWTHWLLWNISPTTKIIEENNIPEEAIVGQNDFGNKKYEGPCPPNGTHHYIFELYALDNKLNLPDGADKNMVKEAMIGHIITQTELTGLYSR</sequence>
<dbReference type="InterPro" id="IPR008914">
    <property type="entry name" value="PEBP"/>
</dbReference>
<dbReference type="Pfam" id="PF01161">
    <property type="entry name" value="PBP"/>
    <property type="match status" value="1"/>
</dbReference>
<name>A0A2M6W7E0_9BACT</name>
<dbReference type="NCBIfam" id="TIGR00481">
    <property type="entry name" value="YbhB/YbcL family Raf kinase inhibitor-like protein"/>
    <property type="match status" value="1"/>
</dbReference>
<comment type="caution">
    <text evidence="1">The sequence shown here is derived from an EMBL/GenBank/DDBJ whole genome shotgun (WGS) entry which is preliminary data.</text>
</comment>
<dbReference type="SUPFAM" id="SSF49777">
    <property type="entry name" value="PEBP-like"/>
    <property type="match status" value="1"/>
</dbReference>
<evidence type="ECO:0000313" key="1">
    <source>
        <dbReference type="EMBL" id="PIT88696.1"/>
    </source>
</evidence>
<reference evidence="2" key="1">
    <citation type="submission" date="2017-09" db="EMBL/GenBank/DDBJ databases">
        <title>Depth-based differentiation of microbial function through sediment-hosted aquifers and enrichment of novel symbionts in the deep terrestrial subsurface.</title>
        <authorList>
            <person name="Probst A.J."/>
            <person name="Ladd B."/>
            <person name="Jarett J.K."/>
            <person name="Geller-Mcgrath D.E."/>
            <person name="Sieber C.M.K."/>
            <person name="Emerson J.B."/>
            <person name="Anantharaman K."/>
            <person name="Thomas B.C."/>
            <person name="Malmstrom R."/>
            <person name="Stieglmeier M."/>
            <person name="Klingl A."/>
            <person name="Woyke T."/>
            <person name="Ryan C.M."/>
            <person name="Banfield J.F."/>
        </authorList>
    </citation>
    <scope>NUCLEOTIDE SEQUENCE [LARGE SCALE GENOMIC DNA]</scope>
</reference>
<proteinExistence type="predicted"/>
<dbReference type="Gene3D" id="3.90.280.10">
    <property type="entry name" value="PEBP-like"/>
    <property type="match status" value="1"/>
</dbReference>
<dbReference type="InterPro" id="IPR036610">
    <property type="entry name" value="PEBP-like_sf"/>
</dbReference>